<dbReference type="SUPFAM" id="SSF56601">
    <property type="entry name" value="beta-lactamase/transpeptidase-like"/>
    <property type="match status" value="1"/>
</dbReference>
<dbReference type="RefSeq" id="WP_190213978.1">
    <property type="nucleotide sequence ID" value="NZ_BNBO01000044.1"/>
</dbReference>
<feature type="signal peptide" evidence="2">
    <location>
        <begin position="1"/>
        <end position="39"/>
    </location>
</feature>
<evidence type="ECO:0000313" key="5">
    <source>
        <dbReference type="Proteomes" id="UP000617734"/>
    </source>
</evidence>
<dbReference type="GO" id="GO:0008800">
    <property type="term" value="F:beta-lactamase activity"/>
    <property type="evidence" value="ECO:0007669"/>
    <property type="project" value="InterPro"/>
</dbReference>
<accession>A0A919L1G8</accession>
<proteinExistence type="predicted"/>
<keyword evidence="2" id="KW-0732">Signal</keyword>
<dbReference type="GO" id="GO:0030655">
    <property type="term" value="P:beta-lactam antibiotic catabolic process"/>
    <property type="evidence" value="ECO:0007669"/>
    <property type="project" value="InterPro"/>
</dbReference>
<protein>
    <recommendedName>
        <fullName evidence="3">Beta-lactamase class A catalytic domain-containing protein</fullName>
    </recommendedName>
</protein>
<keyword evidence="5" id="KW-1185">Reference proteome</keyword>
<feature type="chain" id="PRO_5037779509" description="Beta-lactamase class A catalytic domain-containing protein" evidence="2">
    <location>
        <begin position="40"/>
        <end position="352"/>
    </location>
</feature>
<dbReference type="Gene3D" id="3.40.710.10">
    <property type="entry name" value="DD-peptidase/beta-lactamase superfamily"/>
    <property type="match status" value="1"/>
</dbReference>
<dbReference type="InterPro" id="IPR012338">
    <property type="entry name" value="Beta-lactam/transpept-like"/>
</dbReference>
<reference evidence="4" key="1">
    <citation type="journal article" date="2014" name="Int. J. Syst. Evol. Microbiol.">
        <title>Complete genome sequence of Corynebacterium casei LMG S-19264T (=DSM 44701T), isolated from a smear-ripened cheese.</title>
        <authorList>
            <consortium name="US DOE Joint Genome Institute (JGI-PGF)"/>
            <person name="Walter F."/>
            <person name="Albersmeier A."/>
            <person name="Kalinowski J."/>
            <person name="Ruckert C."/>
        </authorList>
    </citation>
    <scope>NUCLEOTIDE SEQUENCE</scope>
    <source>
        <strain evidence="4">JCM 4646</strain>
    </source>
</reference>
<dbReference type="Pfam" id="PF13354">
    <property type="entry name" value="Beta-lactamase2"/>
    <property type="match status" value="1"/>
</dbReference>
<name>A0A919L1G8_9ACTN</name>
<organism evidence="4 5">
    <name type="scientific">Kitasatospora indigofera</name>
    <dbReference type="NCBI Taxonomy" id="67307"/>
    <lineage>
        <taxon>Bacteria</taxon>
        <taxon>Bacillati</taxon>
        <taxon>Actinomycetota</taxon>
        <taxon>Actinomycetes</taxon>
        <taxon>Kitasatosporales</taxon>
        <taxon>Streptomycetaceae</taxon>
        <taxon>Kitasatospora</taxon>
    </lineage>
</organism>
<evidence type="ECO:0000256" key="2">
    <source>
        <dbReference type="SAM" id="SignalP"/>
    </source>
</evidence>
<dbReference type="GeneID" id="95356256"/>
<dbReference type="PANTHER" id="PTHR35333">
    <property type="entry name" value="BETA-LACTAMASE"/>
    <property type="match status" value="1"/>
</dbReference>
<feature type="domain" description="Beta-lactamase class A catalytic" evidence="3">
    <location>
        <begin position="135"/>
        <end position="269"/>
    </location>
</feature>
<evidence type="ECO:0000259" key="3">
    <source>
        <dbReference type="Pfam" id="PF13354"/>
    </source>
</evidence>
<dbReference type="InterPro" id="IPR000871">
    <property type="entry name" value="Beta-lactam_class-A"/>
</dbReference>
<evidence type="ECO:0000313" key="4">
    <source>
        <dbReference type="EMBL" id="GHH79959.1"/>
    </source>
</evidence>
<dbReference type="AlphaFoldDB" id="A0A919L1G8"/>
<feature type="region of interest" description="Disordered" evidence="1">
    <location>
        <begin position="304"/>
        <end position="352"/>
    </location>
</feature>
<comment type="caution">
    <text evidence="4">The sequence shown here is derived from an EMBL/GenBank/DDBJ whole genome shotgun (WGS) entry which is preliminary data.</text>
</comment>
<evidence type="ECO:0000256" key="1">
    <source>
        <dbReference type="SAM" id="MobiDB-lite"/>
    </source>
</evidence>
<dbReference type="PANTHER" id="PTHR35333:SF3">
    <property type="entry name" value="BETA-LACTAMASE-TYPE TRANSPEPTIDASE FOLD CONTAINING PROTEIN"/>
    <property type="match status" value="1"/>
</dbReference>
<dbReference type="Proteomes" id="UP000617734">
    <property type="component" value="Unassembled WGS sequence"/>
</dbReference>
<sequence length="352" mass="36342">MAHLPTTGGRLAKAAPVTAVAAAAAAAALLTVLAAPAGARTTVRPPAVAPGGCTSATDPALADRLAGDITTALAGRQGTVALTLWDAGTGTACGYRPAAHFDSASVVKATIMAAVLRRADEEGRPVTDWEEGNLRPMITQSDNTAATALWLDLGRPRLEAFLRLAGLADTVLGADDHWGLTQVTAADELKVLALYADDPSVLSPESRAYGLDLMSQVVPEQRWGAPYGAPAAVTVHVKNGWLQRATHGWRVHSLGIFTGPGRSYRMAFLTHDNPTEAYGISTIQRVAQVVHRDLAAAAGSTAAVQPLPAGPDIGAPEVSDGSAPFERTGTEPPPEPGGPAGPLGPGRPWHRE</sequence>
<dbReference type="EMBL" id="BNBO01000044">
    <property type="protein sequence ID" value="GHH79959.1"/>
    <property type="molecule type" value="Genomic_DNA"/>
</dbReference>
<reference evidence="4" key="2">
    <citation type="submission" date="2020-09" db="EMBL/GenBank/DDBJ databases">
        <authorList>
            <person name="Sun Q."/>
            <person name="Ohkuma M."/>
        </authorList>
    </citation>
    <scope>NUCLEOTIDE SEQUENCE</scope>
    <source>
        <strain evidence="4">JCM 4646</strain>
    </source>
</reference>
<gene>
    <name evidence="4" type="ORF">GCM10018781_59160</name>
</gene>
<dbReference type="InterPro" id="IPR045155">
    <property type="entry name" value="Beta-lactam_cat"/>
</dbReference>
<dbReference type="GO" id="GO:0046677">
    <property type="term" value="P:response to antibiotic"/>
    <property type="evidence" value="ECO:0007669"/>
    <property type="project" value="InterPro"/>
</dbReference>